<keyword evidence="4" id="KW-1185">Reference proteome</keyword>
<dbReference type="InterPro" id="IPR043502">
    <property type="entry name" value="DNA/RNA_pol_sf"/>
</dbReference>
<dbReference type="EMBL" id="MJEQ01000963">
    <property type="protein sequence ID" value="OIT32972.1"/>
    <property type="molecule type" value="Genomic_DNA"/>
</dbReference>
<dbReference type="SUPFAM" id="SSF56672">
    <property type="entry name" value="DNA/RNA polymerases"/>
    <property type="match status" value="1"/>
</dbReference>
<dbReference type="PANTHER" id="PTHR37984">
    <property type="entry name" value="PROTEIN CBG26694"/>
    <property type="match status" value="1"/>
</dbReference>
<protein>
    <recommendedName>
        <fullName evidence="2">Reverse transcriptase/retrotransposon-derived protein RNase H-like domain-containing protein</fullName>
    </recommendedName>
</protein>
<dbReference type="CDD" id="cd00303">
    <property type="entry name" value="retropepsin_like"/>
    <property type="match status" value="1"/>
</dbReference>
<dbReference type="InterPro" id="IPR050951">
    <property type="entry name" value="Retrovirus_Pol_polyprotein"/>
</dbReference>
<evidence type="ECO:0000256" key="1">
    <source>
        <dbReference type="ARBA" id="ARBA00023268"/>
    </source>
</evidence>
<evidence type="ECO:0000259" key="2">
    <source>
        <dbReference type="Pfam" id="PF17919"/>
    </source>
</evidence>
<dbReference type="InterPro" id="IPR043128">
    <property type="entry name" value="Rev_trsase/Diguanyl_cyclase"/>
</dbReference>
<organism evidence="3 4">
    <name type="scientific">Nicotiana attenuata</name>
    <name type="common">Coyote tobacco</name>
    <dbReference type="NCBI Taxonomy" id="49451"/>
    <lineage>
        <taxon>Eukaryota</taxon>
        <taxon>Viridiplantae</taxon>
        <taxon>Streptophyta</taxon>
        <taxon>Embryophyta</taxon>
        <taxon>Tracheophyta</taxon>
        <taxon>Spermatophyta</taxon>
        <taxon>Magnoliopsida</taxon>
        <taxon>eudicotyledons</taxon>
        <taxon>Gunneridae</taxon>
        <taxon>Pentapetalae</taxon>
        <taxon>asterids</taxon>
        <taxon>lamiids</taxon>
        <taxon>Solanales</taxon>
        <taxon>Solanaceae</taxon>
        <taxon>Nicotianoideae</taxon>
        <taxon>Nicotianeae</taxon>
        <taxon>Nicotiana</taxon>
    </lineage>
</organism>
<accession>A0A314KUM8</accession>
<feature type="domain" description="Reverse transcriptase/retrotransposon-derived protein RNase H-like" evidence="2">
    <location>
        <begin position="396"/>
        <end position="457"/>
    </location>
</feature>
<gene>
    <name evidence="3" type="ORF">A4A49_14857</name>
</gene>
<keyword evidence="1" id="KW-0511">Multifunctional enzyme</keyword>
<dbReference type="Gene3D" id="3.30.70.270">
    <property type="match status" value="1"/>
</dbReference>
<dbReference type="Gramene" id="OIT32972">
    <property type="protein sequence ID" value="OIT32972"/>
    <property type="gene ID" value="A4A49_14857"/>
</dbReference>
<dbReference type="Pfam" id="PF17919">
    <property type="entry name" value="RT_RNaseH_2"/>
    <property type="match status" value="1"/>
</dbReference>
<evidence type="ECO:0000313" key="4">
    <source>
        <dbReference type="Proteomes" id="UP000187609"/>
    </source>
</evidence>
<sequence>MGIQGTLELILDRLTALEKPPANPNGGGLLPLPVQEDRPNRQAVFLVPPPKRELPSFEGQKPKARMQEKALEAVSKKKKTTRKPYTNIEVASTDKVSTMPANKTSTYRLNLEVYEYRKTNHLCFKCGEKYAPGHQCRNKQLNYLFGENENSPEAIVDQLETQIGDPNLTEILIEGEVQQEVLEAICLSALARSNSGVNSILVRSISKNMSLTLLVDFGSTHSFIDEQAVKDTGHVPIYNPLMRVTVADGNYVMCNAICAGFSWKMQGSLSLISGSSMGKLLRKGHTLMTHLFMVSVNQLPELEGIADQIHEVLGKYNEVFAEPKALPPVRSLDHQIPLTPGATPVSLIPYMYNYYQKEELEKQPQVEYLGHVINAHGVAIDPGKTFDKSLEEGFRWSEEANQAFADLKRAMSTTPVLALPDYSQPFVVETDACHSGIGAVLMQNWRLVVYFSKRQQMQQLLKDNLQKAQERMKLYTDQKRTERAFQVGDMACLKLQPYRQTSLALRKNLKLSSKYYEPYQI</sequence>
<reference evidence="3" key="1">
    <citation type="submission" date="2016-11" db="EMBL/GenBank/DDBJ databases">
        <title>The genome of Nicotiana attenuata.</title>
        <authorList>
            <person name="Xu S."/>
            <person name="Brockmoeller T."/>
            <person name="Gaquerel E."/>
            <person name="Navarro A."/>
            <person name="Kuhl H."/>
            <person name="Gase K."/>
            <person name="Ling Z."/>
            <person name="Zhou W."/>
            <person name="Kreitzer C."/>
            <person name="Stanke M."/>
            <person name="Tang H."/>
            <person name="Lyons E."/>
            <person name="Pandey P."/>
            <person name="Pandey S.P."/>
            <person name="Timmermann B."/>
            <person name="Baldwin I.T."/>
        </authorList>
    </citation>
    <scope>NUCLEOTIDE SEQUENCE [LARGE SCALE GENOMIC DNA]</scope>
    <source>
        <strain evidence="3">UT</strain>
    </source>
</reference>
<comment type="caution">
    <text evidence="3">The sequence shown here is derived from an EMBL/GenBank/DDBJ whole genome shotgun (WGS) entry which is preliminary data.</text>
</comment>
<dbReference type="GO" id="GO:0003824">
    <property type="term" value="F:catalytic activity"/>
    <property type="evidence" value="ECO:0007669"/>
    <property type="project" value="UniProtKB-KW"/>
</dbReference>
<evidence type="ECO:0000313" key="3">
    <source>
        <dbReference type="EMBL" id="OIT32972.1"/>
    </source>
</evidence>
<dbReference type="PANTHER" id="PTHR37984:SF5">
    <property type="entry name" value="PROTEIN NYNRIN-LIKE"/>
    <property type="match status" value="1"/>
</dbReference>
<name>A0A314KUM8_NICAT</name>
<dbReference type="InterPro" id="IPR041577">
    <property type="entry name" value="RT_RNaseH_2"/>
</dbReference>
<dbReference type="Proteomes" id="UP000187609">
    <property type="component" value="Unassembled WGS sequence"/>
</dbReference>
<dbReference type="AlphaFoldDB" id="A0A314KUM8"/>
<proteinExistence type="predicted"/>